<dbReference type="GO" id="GO:0005524">
    <property type="term" value="F:ATP binding"/>
    <property type="evidence" value="ECO:0007669"/>
    <property type="project" value="InterPro"/>
</dbReference>
<dbReference type="OrthoDB" id="6500128at2759"/>
<keyword evidence="1" id="KW-0812">Transmembrane</keyword>
<proteinExistence type="predicted"/>
<dbReference type="Gene3D" id="1.20.1560.10">
    <property type="entry name" value="ABC transporter type 1, transmembrane domain"/>
    <property type="match status" value="1"/>
</dbReference>
<gene>
    <name evidence="5" type="ORF">ANCDUO_16887</name>
</gene>
<evidence type="ECO:0000313" key="5">
    <source>
        <dbReference type="EMBL" id="KIH52995.1"/>
    </source>
</evidence>
<evidence type="ECO:0000259" key="4">
    <source>
        <dbReference type="PROSITE" id="PS50929"/>
    </source>
</evidence>
<name>A0A0C2FWQ7_9BILA</name>
<organism evidence="5 6">
    <name type="scientific">Ancylostoma duodenale</name>
    <dbReference type="NCBI Taxonomy" id="51022"/>
    <lineage>
        <taxon>Eukaryota</taxon>
        <taxon>Metazoa</taxon>
        <taxon>Ecdysozoa</taxon>
        <taxon>Nematoda</taxon>
        <taxon>Chromadorea</taxon>
        <taxon>Rhabditida</taxon>
        <taxon>Rhabditina</taxon>
        <taxon>Rhabditomorpha</taxon>
        <taxon>Strongyloidea</taxon>
        <taxon>Ancylostomatidae</taxon>
        <taxon>Ancylostomatinae</taxon>
        <taxon>Ancylostoma</taxon>
    </lineage>
</organism>
<sequence>MKVGPMEQARFSKRKKAPPRAGLLDVNAFLFTMCERRVHCIRGKYLRAVMRQDMAWFDTQQVGALTTRMSR</sequence>
<evidence type="ECO:0000256" key="3">
    <source>
        <dbReference type="ARBA" id="ARBA00023136"/>
    </source>
</evidence>
<dbReference type="InterPro" id="IPR036640">
    <property type="entry name" value="ABC1_TM_sf"/>
</dbReference>
<dbReference type="Proteomes" id="UP000054047">
    <property type="component" value="Unassembled WGS sequence"/>
</dbReference>
<evidence type="ECO:0000313" key="6">
    <source>
        <dbReference type="Proteomes" id="UP000054047"/>
    </source>
</evidence>
<dbReference type="Pfam" id="PF00664">
    <property type="entry name" value="ABC_membrane"/>
    <property type="match status" value="1"/>
</dbReference>
<keyword evidence="6" id="KW-1185">Reference proteome</keyword>
<keyword evidence="2" id="KW-1133">Transmembrane helix</keyword>
<dbReference type="PROSITE" id="PS50929">
    <property type="entry name" value="ABC_TM1F"/>
    <property type="match status" value="1"/>
</dbReference>
<dbReference type="GO" id="GO:0016020">
    <property type="term" value="C:membrane"/>
    <property type="evidence" value="ECO:0007669"/>
    <property type="project" value="InterPro"/>
</dbReference>
<dbReference type="EMBL" id="KN742283">
    <property type="protein sequence ID" value="KIH52995.1"/>
    <property type="molecule type" value="Genomic_DNA"/>
</dbReference>
<protein>
    <recommendedName>
        <fullName evidence="4">ABC transmembrane type-1 domain-containing protein</fullName>
    </recommendedName>
</protein>
<dbReference type="SUPFAM" id="SSF90123">
    <property type="entry name" value="ABC transporter transmembrane region"/>
    <property type="match status" value="1"/>
</dbReference>
<dbReference type="GO" id="GO:0140359">
    <property type="term" value="F:ABC-type transporter activity"/>
    <property type="evidence" value="ECO:0007669"/>
    <property type="project" value="InterPro"/>
</dbReference>
<evidence type="ECO:0000256" key="1">
    <source>
        <dbReference type="ARBA" id="ARBA00022692"/>
    </source>
</evidence>
<reference evidence="5 6" key="1">
    <citation type="submission" date="2013-12" db="EMBL/GenBank/DDBJ databases">
        <title>Draft genome of the parsitic nematode Ancylostoma duodenale.</title>
        <authorList>
            <person name="Mitreva M."/>
        </authorList>
    </citation>
    <scope>NUCLEOTIDE SEQUENCE [LARGE SCALE GENOMIC DNA]</scope>
    <source>
        <strain evidence="5 6">Zhejiang</strain>
    </source>
</reference>
<dbReference type="InterPro" id="IPR011527">
    <property type="entry name" value="ABC1_TM_dom"/>
</dbReference>
<dbReference type="AlphaFoldDB" id="A0A0C2FWQ7"/>
<keyword evidence="3" id="KW-0472">Membrane</keyword>
<accession>A0A0C2FWQ7</accession>
<feature type="domain" description="ABC transmembrane type-1" evidence="4">
    <location>
        <begin position="29"/>
        <end position="71"/>
    </location>
</feature>
<evidence type="ECO:0000256" key="2">
    <source>
        <dbReference type="ARBA" id="ARBA00022989"/>
    </source>
</evidence>